<feature type="binding site" evidence="6">
    <location>
        <position position="749"/>
    </location>
    <ligand>
        <name>Mg(2+)</name>
        <dbReference type="ChEBI" id="CHEBI:18420"/>
        <label>1</label>
    </ligand>
</feature>
<keyword evidence="2 6" id="KW-0479">Metal-binding</keyword>
<keyword evidence="4 6" id="KW-0460">Magnesium</keyword>
<feature type="compositionally biased region" description="Basic and acidic residues" evidence="8">
    <location>
        <begin position="1"/>
        <end position="14"/>
    </location>
</feature>
<dbReference type="AlphaFoldDB" id="A0A8H7F2A9"/>
<feature type="site" description="Interaction with DNA substrate" evidence="7">
    <location>
        <position position="749"/>
    </location>
</feature>
<dbReference type="CDD" id="cd09076">
    <property type="entry name" value="L1-EN"/>
    <property type="match status" value="1"/>
</dbReference>
<feature type="binding site" evidence="6">
    <location>
        <position position="549"/>
    </location>
    <ligand>
        <name>Mg(2+)</name>
        <dbReference type="ChEBI" id="CHEBI:18420"/>
        <label>1</label>
    </ligand>
</feature>
<evidence type="ECO:0000256" key="2">
    <source>
        <dbReference type="ARBA" id="ARBA00022723"/>
    </source>
</evidence>
<sequence length="904" mass="101625">MDGDEPHQGVKDSIHNPNKSNRYLQLTGEPQQEETMEVNERVDPALSHTVKDNKITIRGLVYTAPPIGGFPTPQVTSPVTRGLPTSLIETFDSIPGLKIWVRPWGAYYSTDLQTIRLSVAKTLTDFLGKEELVNLFQPDAEKKDRHDPGGAPWHFLVTNLTQDEHNIAVMTKVIASKRATLFLLPYTQPIPSFVMLLKNITYDDGHEVNGEDRVVKAVSDTLISTPLLDRDLMSLVEKPHRAGLELDLFIQGLEASLYKLNLDTKGPTHVWKISSTKMPSFSSIHSYNRFVSRLLELNYPTTGYGTGQPATGPENYGCQMCKSRDHMKVECPFPVIPGWMTPADEQIPWLLNASKREKAGRGATIRNKKETQEAEISPLGPNIPMEVVLNHQSKGKPELRVTSATTTLNNANLDESTTLNSVTNVPGPWSGGSDNQAAGLAPNETTGFLAGGNPGAQDNSTVLIERQQENQLEEPGTTNYNDGANRRKKSKNHNPNLSKPQKDTRANIKIGSLNINGHGARSIFDPKNKWLKINQLMREERMSILAVQEAHIDSEGADELNSLFKNTTILPSPNLGNLNSKGVAFVINQRLAAVGQNMKSTVIIPGRALLLETRWHNNETLTILNIYAPNDTLENKEFWSTLEEKWAEISSTYPFPDLMLGDFNLTEEGIDRNNGRIDNQGAIENLKSLCSFFELSDGWRLRNPLERDFTLRHLSSNHQSRIDRIYVSNEILNQAQDWEISTPALQTDHRLISLQIAIPDTPFIGKGRWTIPNFVLGDRKFLQEIEEKGKSLLNDLRAQPDTCADSKDAQIKWKSFKEDITKTARRFAKTPLTWTERRLKEIEVRLRILNNDLVENEDTKKEEIRCLQFEESELITLQFNARRDITAARNQLEGETVCKEKIGS</sequence>
<gene>
    <name evidence="10" type="ORF">Agabi119p4_5647</name>
</gene>
<comment type="similarity">
    <text evidence="1">Belongs to the DNA repair enzymes AP/ExoA family.</text>
</comment>
<dbReference type="Gene3D" id="3.60.10.10">
    <property type="entry name" value="Endonuclease/exonuclease/phosphatase"/>
    <property type="match status" value="1"/>
</dbReference>
<evidence type="ECO:0000313" key="11">
    <source>
        <dbReference type="Proteomes" id="UP000629468"/>
    </source>
</evidence>
<dbReference type="Proteomes" id="UP000629468">
    <property type="component" value="Unassembled WGS sequence"/>
</dbReference>
<dbReference type="GO" id="GO:0008081">
    <property type="term" value="F:phosphoric diester hydrolase activity"/>
    <property type="evidence" value="ECO:0007669"/>
    <property type="project" value="TreeGrafter"/>
</dbReference>
<evidence type="ECO:0000256" key="5">
    <source>
        <dbReference type="PIRSR" id="PIRSR604808-1"/>
    </source>
</evidence>
<dbReference type="GO" id="GO:0003906">
    <property type="term" value="F:DNA-(apurinic or apyrimidinic site) endonuclease activity"/>
    <property type="evidence" value="ECO:0007669"/>
    <property type="project" value="TreeGrafter"/>
</dbReference>
<dbReference type="EMBL" id="JABXXO010000007">
    <property type="protein sequence ID" value="KAF7773480.1"/>
    <property type="molecule type" value="Genomic_DNA"/>
</dbReference>
<dbReference type="InterPro" id="IPR005135">
    <property type="entry name" value="Endo/exonuclease/phosphatase"/>
</dbReference>
<feature type="binding site" evidence="6">
    <location>
        <position position="514"/>
    </location>
    <ligand>
        <name>Mg(2+)</name>
        <dbReference type="ChEBI" id="CHEBI:18420"/>
        <label>1</label>
    </ligand>
</feature>
<feature type="domain" description="Endonuclease/exonuclease/phosphatase" evidence="9">
    <location>
        <begin position="512"/>
        <end position="733"/>
    </location>
</feature>
<dbReference type="InterPro" id="IPR036691">
    <property type="entry name" value="Endo/exonu/phosph_ase_sf"/>
</dbReference>
<dbReference type="SUPFAM" id="SSF56219">
    <property type="entry name" value="DNase I-like"/>
    <property type="match status" value="1"/>
</dbReference>
<dbReference type="PANTHER" id="PTHR22748:SF4">
    <property type="entry name" value="DNA-(APURINIC OR APYRIMIDINIC SITE) ENDONUCLEASE 2"/>
    <property type="match status" value="1"/>
</dbReference>
<evidence type="ECO:0000256" key="1">
    <source>
        <dbReference type="ARBA" id="ARBA00007092"/>
    </source>
</evidence>
<feature type="binding site" evidence="6">
    <location>
        <position position="662"/>
    </location>
    <ligand>
        <name>Mg(2+)</name>
        <dbReference type="ChEBI" id="CHEBI:18420"/>
        <label>1</label>
    </ligand>
</feature>
<accession>A0A8H7F2A9</accession>
<dbReference type="GO" id="GO:0006284">
    <property type="term" value="P:base-excision repair"/>
    <property type="evidence" value="ECO:0007669"/>
    <property type="project" value="TreeGrafter"/>
</dbReference>
<reference evidence="10 11" key="1">
    <citation type="journal article" name="Sci. Rep.">
        <title>Telomere-to-telomere assembled and centromere annotated genomes of the two main subspecies of the button mushroom Agaricus bisporus reveal especially polymorphic chromosome ends.</title>
        <authorList>
            <person name="Sonnenberg A.S.M."/>
            <person name="Sedaghat-Telgerd N."/>
            <person name="Lavrijssen B."/>
            <person name="Ohm R.A."/>
            <person name="Hendrickx P.M."/>
            <person name="Scholtmeijer K."/>
            <person name="Baars J.J.P."/>
            <person name="van Peer A."/>
        </authorList>
    </citation>
    <scope>NUCLEOTIDE SEQUENCE [LARGE SCALE GENOMIC DNA]</scope>
    <source>
        <strain evidence="10 11">H119_p4</strain>
    </source>
</reference>
<dbReference type="Pfam" id="PF03372">
    <property type="entry name" value="Exo_endo_phos"/>
    <property type="match status" value="1"/>
</dbReference>
<proteinExistence type="inferred from homology"/>
<organism evidence="10 11">
    <name type="scientific">Agaricus bisporus var. burnettii</name>
    <dbReference type="NCBI Taxonomy" id="192524"/>
    <lineage>
        <taxon>Eukaryota</taxon>
        <taxon>Fungi</taxon>
        <taxon>Dikarya</taxon>
        <taxon>Basidiomycota</taxon>
        <taxon>Agaricomycotina</taxon>
        <taxon>Agaricomycetes</taxon>
        <taxon>Agaricomycetidae</taxon>
        <taxon>Agaricales</taxon>
        <taxon>Agaricineae</taxon>
        <taxon>Agaricaceae</taxon>
        <taxon>Agaricus</taxon>
    </lineage>
</organism>
<dbReference type="GO" id="GO:0046872">
    <property type="term" value="F:metal ion binding"/>
    <property type="evidence" value="ECO:0007669"/>
    <property type="project" value="UniProtKB-KW"/>
</dbReference>
<feature type="compositionally biased region" description="Polar residues" evidence="8">
    <location>
        <begin position="414"/>
        <end position="424"/>
    </location>
</feature>
<evidence type="ECO:0000313" key="10">
    <source>
        <dbReference type="EMBL" id="KAF7773480.1"/>
    </source>
</evidence>
<feature type="binding site" evidence="6">
    <location>
        <position position="664"/>
    </location>
    <ligand>
        <name>Mg(2+)</name>
        <dbReference type="ChEBI" id="CHEBI:18420"/>
        <label>1</label>
    </ligand>
</feature>
<feature type="region of interest" description="Disordered" evidence="8">
    <location>
        <begin position="413"/>
        <end position="504"/>
    </location>
</feature>
<dbReference type="InterPro" id="IPR004808">
    <property type="entry name" value="AP_endonuc_1"/>
</dbReference>
<feature type="region of interest" description="Disordered" evidence="8">
    <location>
        <begin position="1"/>
        <end position="23"/>
    </location>
</feature>
<feature type="active site" description="Proton acceptor" evidence="5">
    <location>
        <position position="749"/>
    </location>
</feature>
<feature type="site" description="Important for catalytic activity" evidence="7">
    <location>
        <position position="723"/>
    </location>
</feature>
<keyword evidence="6" id="KW-0464">Manganese</keyword>
<comment type="caution">
    <text evidence="10">The sequence shown here is derived from an EMBL/GenBank/DDBJ whole genome shotgun (WGS) entry which is preliminary data.</text>
</comment>
<feature type="site" description="Transition state stabilizer" evidence="7">
    <location>
        <position position="664"/>
    </location>
</feature>
<feature type="active site" evidence="5">
    <location>
        <position position="627"/>
    </location>
</feature>
<evidence type="ECO:0000256" key="6">
    <source>
        <dbReference type="PIRSR" id="PIRSR604808-2"/>
    </source>
</evidence>
<evidence type="ECO:0000256" key="8">
    <source>
        <dbReference type="SAM" id="MobiDB-lite"/>
    </source>
</evidence>
<dbReference type="GO" id="GO:0005634">
    <property type="term" value="C:nucleus"/>
    <property type="evidence" value="ECO:0007669"/>
    <property type="project" value="TreeGrafter"/>
</dbReference>
<dbReference type="GO" id="GO:0008311">
    <property type="term" value="F:double-stranded DNA 3'-5' DNA exonuclease activity"/>
    <property type="evidence" value="ECO:0007669"/>
    <property type="project" value="TreeGrafter"/>
</dbReference>
<protein>
    <recommendedName>
        <fullName evidence="9">Endonuclease/exonuclease/phosphatase domain-containing protein</fullName>
    </recommendedName>
</protein>
<comment type="cofactor">
    <cofactor evidence="6">
        <name>Mg(2+)</name>
        <dbReference type="ChEBI" id="CHEBI:18420"/>
    </cofactor>
    <cofactor evidence="6">
        <name>Mn(2+)</name>
        <dbReference type="ChEBI" id="CHEBI:29035"/>
    </cofactor>
    <text evidence="6">Probably binds two magnesium or manganese ions per subunit.</text>
</comment>
<evidence type="ECO:0000259" key="9">
    <source>
        <dbReference type="Pfam" id="PF03372"/>
    </source>
</evidence>
<name>A0A8H7F2A9_AGABI</name>
<dbReference type="PANTHER" id="PTHR22748">
    <property type="entry name" value="AP ENDONUCLEASE"/>
    <property type="match status" value="1"/>
</dbReference>
<keyword evidence="3" id="KW-0378">Hydrolase</keyword>
<feature type="binding site" evidence="6">
    <location>
        <position position="748"/>
    </location>
    <ligand>
        <name>Mg(2+)</name>
        <dbReference type="ChEBI" id="CHEBI:18420"/>
        <label>1</label>
    </ligand>
</feature>
<evidence type="ECO:0000256" key="4">
    <source>
        <dbReference type="ARBA" id="ARBA00022842"/>
    </source>
</evidence>
<evidence type="ECO:0000256" key="7">
    <source>
        <dbReference type="PIRSR" id="PIRSR604808-3"/>
    </source>
</evidence>
<feature type="active site" description="Proton donor/acceptor" evidence="5">
    <location>
        <position position="662"/>
    </location>
</feature>
<evidence type="ECO:0000256" key="3">
    <source>
        <dbReference type="ARBA" id="ARBA00022801"/>
    </source>
</evidence>